<evidence type="ECO:0000259" key="3">
    <source>
        <dbReference type="Pfam" id="PF06428"/>
    </source>
</evidence>
<name>A0A9P6EDB6_9AGAR</name>
<feature type="compositionally biased region" description="Polar residues" evidence="2">
    <location>
        <begin position="481"/>
        <end position="493"/>
    </location>
</feature>
<evidence type="ECO:0000313" key="5">
    <source>
        <dbReference type="Proteomes" id="UP000807306"/>
    </source>
</evidence>
<dbReference type="Proteomes" id="UP000807306">
    <property type="component" value="Unassembled WGS sequence"/>
</dbReference>
<organism evidence="4 5">
    <name type="scientific">Crepidotus variabilis</name>
    <dbReference type="NCBI Taxonomy" id="179855"/>
    <lineage>
        <taxon>Eukaryota</taxon>
        <taxon>Fungi</taxon>
        <taxon>Dikarya</taxon>
        <taxon>Basidiomycota</taxon>
        <taxon>Agaricomycotina</taxon>
        <taxon>Agaricomycetes</taxon>
        <taxon>Agaricomycetidae</taxon>
        <taxon>Agaricales</taxon>
        <taxon>Agaricineae</taxon>
        <taxon>Crepidotaceae</taxon>
        <taxon>Crepidotus</taxon>
    </lineage>
</organism>
<dbReference type="InterPro" id="IPR040351">
    <property type="entry name" value="RAB3IL/RAB3IP/Sec2"/>
</dbReference>
<evidence type="ECO:0000256" key="1">
    <source>
        <dbReference type="ARBA" id="ARBA00023054"/>
    </source>
</evidence>
<protein>
    <recommendedName>
        <fullName evidence="3">GDP/GTP exchange factor Sec2 N-terminal domain-containing protein</fullName>
    </recommendedName>
</protein>
<feature type="compositionally biased region" description="Pro residues" evidence="2">
    <location>
        <begin position="379"/>
        <end position="388"/>
    </location>
</feature>
<dbReference type="EMBL" id="MU157866">
    <property type="protein sequence ID" value="KAF9526900.1"/>
    <property type="molecule type" value="Genomic_DNA"/>
</dbReference>
<dbReference type="GO" id="GO:0051286">
    <property type="term" value="C:cell tip"/>
    <property type="evidence" value="ECO:0007669"/>
    <property type="project" value="TreeGrafter"/>
</dbReference>
<dbReference type="OrthoDB" id="5560525at2759"/>
<evidence type="ECO:0000313" key="4">
    <source>
        <dbReference type="EMBL" id="KAF9526900.1"/>
    </source>
</evidence>
<dbReference type="InterPro" id="IPR009449">
    <property type="entry name" value="Sec2_N"/>
</dbReference>
<dbReference type="GO" id="GO:0070319">
    <property type="term" value="C:Golgi to plasma membrane transport vesicle"/>
    <property type="evidence" value="ECO:0007669"/>
    <property type="project" value="TreeGrafter"/>
</dbReference>
<dbReference type="Gene3D" id="6.10.140.910">
    <property type="match status" value="1"/>
</dbReference>
<dbReference type="PANTHER" id="PTHR14430:SF0">
    <property type="entry name" value="SEC2P DOMAIN-CONTAINING PROTEIN"/>
    <property type="match status" value="1"/>
</dbReference>
<proteinExistence type="predicted"/>
<dbReference type="GO" id="GO:0006887">
    <property type="term" value="P:exocytosis"/>
    <property type="evidence" value="ECO:0007669"/>
    <property type="project" value="TreeGrafter"/>
</dbReference>
<dbReference type="SUPFAM" id="SSF144284">
    <property type="entry name" value="Sec2 N-terminal region"/>
    <property type="match status" value="1"/>
</dbReference>
<feature type="region of interest" description="Disordered" evidence="2">
    <location>
        <begin position="417"/>
        <end position="493"/>
    </location>
</feature>
<feature type="compositionally biased region" description="Low complexity" evidence="2">
    <location>
        <begin position="389"/>
        <end position="400"/>
    </location>
</feature>
<dbReference type="PANTHER" id="PTHR14430">
    <property type="entry name" value="RABIN3-RELATED"/>
    <property type="match status" value="1"/>
</dbReference>
<evidence type="ECO:0000256" key="2">
    <source>
        <dbReference type="SAM" id="MobiDB-lite"/>
    </source>
</evidence>
<keyword evidence="5" id="KW-1185">Reference proteome</keyword>
<dbReference type="AlphaFoldDB" id="A0A9P6EDB6"/>
<dbReference type="GO" id="GO:0005085">
    <property type="term" value="F:guanyl-nucleotide exchange factor activity"/>
    <property type="evidence" value="ECO:0007669"/>
    <property type="project" value="InterPro"/>
</dbReference>
<feature type="compositionally biased region" description="Low complexity" evidence="2">
    <location>
        <begin position="156"/>
        <end position="173"/>
    </location>
</feature>
<sequence>MFHYPSGRASQGSNGNIRRADVLNATQQRPSTNPIFLKIEEELHDARRVHSDGQEDDLRYALNMVINRVTELSSMLSEAYKAQAELEVQLNVTKSNLKLVIANNEMLEDALKQNTTQSKDVGWRRTSTRQNGELPSDPRATLERSQSVDLPVTQEPSTPQSAGAASTTGTTSQDNRFFKFRFSTGPSAPAQKPNSNTRPGTPVAGNPGASTPNLTSPSMPSLSSVKMKEVEDLTAELEKEKAERKKIVEEKAALEDELESLSQALFEEANKMVSDERKARAEVEDELKELKAEKEALRSALRVIEGENTNFRSVNASALPSPQPPHSQQSSTSSTDLNTSPTSTPTPTENLAAQQRVHTRSSSEIAIKSRPQSLNLSPTFPPLPPSEPASPSSSSYYEGLPGEEDVRLKNKGSLFSPDVTVLSPEDESQPTPRFGIVSDGSAPPTTGGLRTNNGGSDDDMYLGSSAWADIPSVWQPPKSAPATSRTVPSTLAS</sequence>
<feature type="domain" description="GDP/GTP exchange factor Sec2 N-terminal" evidence="3">
    <location>
        <begin position="227"/>
        <end position="294"/>
    </location>
</feature>
<feature type="compositionally biased region" description="Low complexity" evidence="2">
    <location>
        <begin position="326"/>
        <end position="348"/>
    </location>
</feature>
<feature type="region of interest" description="Disordered" evidence="2">
    <location>
        <begin position="313"/>
        <end position="405"/>
    </location>
</feature>
<gene>
    <name evidence="4" type="ORF">CPB83DRAFT_794228</name>
</gene>
<comment type="caution">
    <text evidence="4">The sequence shown here is derived from an EMBL/GenBank/DDBJ whole genome shotgun (WGS) entry which is preliminary data.</text>
</comment>
<accession>A0A9P6EDB6</accession>
<keyword evidence="1" id="KW-0175">Coiled coil</keyword>
<feature type="compositionally biased region" description="Polar residues" evidence="2">
    <location>
        <begin position="208"/>
        <end position="224"/>
    </location>
</feature>
<reference evidence="4" key="1">
    <citation type="submission" date="2020-11" db="EMBL/GenBank/DDBJ databases">
        <authorList>
            <consortium name="DOE Joint Genome Institute"/>
            <person name="Ahrendt S."/>
            <person name="Riley R."/>
            <person name="Andreopoulos W."/>
            <person name="Labutti K."/>
            <person name="Pangilinan J."/>
            <person name="Ruiz-Duenas F.J."/>
            <person name="Barrasa J.M."/>
            <person name="Sanchez-Garcia M."/>
            <person name="Camarero S."/>
            <person name="Miyauchi S."/>
            <person name="Serrano A."/>
            <person name="Linde D."/>
            <person name="Babiker R."/>
            <person name="Drula E."/>
            <person name="Ayuso-Fernandez I."/>
            <person name="Pacheco R."/>
            <person name="Padilla G."/>
            <person name="Ferreira P."/>
            <person name="Barriuso J."/>
            <person name="Kellner H."/>
            <person name="Castanera R."/>
            <person name="Alfaro M."/>
            <person name="Ramirez L."/>
            <person name="Pisabarro A.G."/>
            <person name="Kuo A."/>
            <person name="Tritt A."/>
            <person name="Lipzen A."/>
            <person name="He G."/>
            <person name="Yan M."/>
            <person name="Ng V."/>
            <person name="Cullen D."/>
            <person name="Martin F."/>
            <person name="Rosso M.-N."/>
            <person name="Henrissat B."/>
            <person name="Hibbett D."/>
            <person name="Martinez A.T."/>
            <person name="Grigoriev I.V."/>
        </authorList>
    </citation>
    <scope>NUCLEOTIDE SEQUENCE</scope>
    <source>
        <strain evidence="4">CBS 506.95</strain>
    </source>
</reference>
<feature type="region of interest" description="Disordered" evidence="2">
    <location>
        <begin position="112"/>
        <end position="225"/>
    </location>
</feature>
<dbReference type="Pfam" id="PF06428">
    <property type="entry name" value="Sec2p"/>
    <property type="match status" value="1"/>
</dbReference>